<dbReference type="AlphaFoldDB" id="A0A6H0XRY0"/>
<dbReference type="Gene3D" id="3.40.50.1820">
    <property type="entry name" value="alpha/beta hydrolase"/>
    <property type="match status" value="1"/>
</dbReference>
<dbReference type="PRINTS" id="PR00412">
    <property type="entry name" value="EPOXHYDRLASE"/>
</dbReference>
<evidence type="ECO:0000256" key="1">
    <source>
        <dbReference type="ARBA" id="ARBA00022801"/>
    </source>
</evidence>
<evidence type="ECO:0000313" key="4">
    <source>
        <dbReference type="Proteomes" id="UP000503462"/>
    </source>
</evidence>
<sequence>MALTFHNLTVIESFNVHYLEAGAKSLPTLLLLHGFPASSNQFKTLAPLLAHKYHVVAPDYPGFGLTTYPDDFVFTFDNIAGVIAAFISALQISTYALYIFDYGAPVGLRIALQQPQAVKAIISQNGNAYDAGFGQDFWAPIFNLWNTSNSQAARDVIAQGVLSLSTTKAQYTTGVPASDLDQVDLIDPTLDYLLNLQGTANQEHQLDLFYDYRTNPRIYYPKFHEYFRKTQVPLLAIWGKGDPAFIPAGAEAFKQDLPKAVVKFVDTGHFALQTKLREIAHAILEFLPSVGFGSRSEGQW</sequence>
<evidence type="ECO:0000259" key="2">
    <source>
        <dbReference type="Pfam" id="PF00561"/>
    </source>
</evidence>
<accession>A0A6H0XRY0</accession>
<proteinExistence type="predicted"/>
<gene>
    <name evidence="3" type="ORF">AMS68_003039</name>
</gene>
<dbReference type="GO" id="GO:0004301">
    <property type="term" value="F:epoxide hydrolase activity"/>
    <property type="evidence" value="ECO:0007669"/>
    <property type="project" value="TreeGrafter"/>
</dbReference>
<name>A0A6H0XRY0_9PEZI</name>
<dbReference type="InterPro" id="IPR000073">
    <property type="entry name" value="AB_hydrolase_1"/>
</dbReference>
<dbReference type="Proteomes" id="UP000503462">
    <property type="component" value="Chromosome 2"/>
</dbReference>
<protein>
    <recommendedName>
        <fullName evidence="2">AB hydrolase-1 domain-containing protein</fullName>
    </recommendedName>
</protein>
<dbReference type="InterPro" id="IPR029058">
    <property type="entry name" value="AB_hydrolase_fold"/>
</dbReference>
<reference evidence="3 4" key="1">
    <citation type="journal article" date="2016" name="Sci. Rep.">
        <title>Peltaster fructicola genome reveals evolution from an invasive phytopathogen to an ectophytic parasite.</title>
        <authorList>
            <person name="Xu C."/>
            <person name="Chen H."/>
            <person name="Gleason M.L."/>
            <person name="Xu J.R."/>
            <person name="Liu H."/>
            <person name="Zhang R."/>
            <person name="Sun G."/>
        </authorList>
    </citation>
    <scope>NUCLEOTIDE SEQUENCE [LARGE SCALE GENOMIC DNA]</scope>
    <source>
        <strain evidence="3 4">LNHT1506</strain>
    </source>
</reference>
<dbReference type="InterPro" id="IPR051340">
    <property type="entry name" value="Haloalkane_dehalogenase"/>
</dbReference>
<dbReference type="SUPFAM" id="SSF53474">
    <property type="entry name" value="alpha/beta-Hydrolases"/>
    <property type="match status" value="1"/>
</dbReference>
<dbReference type="PANTHER" id="PTHR42977">
    <property type="entry name" value="HYDROLASE-RELATED"/>
    <property type="match status" value="1"/>
</dbReference>
<keyword evidence="1" id="KW-0378">Hydrolase</keyword>
<dbReference type="PANTHER" id="PTHR42977:SF3">
    <property type="entry name" value="AB HYDROLASE-1 DOMAIN-CONTAINING PROTEIN"/>
    <property type="match status" value="1"/>
</dbReference>
<keyword evidence="4" id="KW-1185">Reference proteome</keyword>
<dbReference type="InterPro" id="IPR000639">
    <property type="entry name" value="Epox_hydrolase-like"/>
</dbReference>
<organism evidence="3 4">
    <name type="scientific">Peltaster fructicola</name>
    <dbReference type="NCBI Taxonomy" id="286661"/>
    <lineage>
        <taxon>Eukaryota</taxon>
        <taxon>Fungi</taxon>
        <taxon>Dikarya</taxon>
        <taxon>Ascomycota</taxon>
        <taxon>Pezizomycotina</taxon>
        <taxon>Dothideomycetes</taxon>
        <taxon>Dothideomycetes incertae sedis</taxon>
        <taxon>Peltaster</taxon>
    </lineage>
</organism>
<dbReference type="OrthoDB" id="284184at2759"/>
<dbReference type="Pfam" id="PF00561">
    <property type="entry name" value="Abhydrolase_1"/>
    <property type="match status" value="1"/>
</dbReference>
<dbReference type="EMBL" id="CP051140">
    <property type="protein sequence ID" value="QIW97521.1"/>
    <property type="molecule type" value="Genomic_DNA"/>
</dbReference>
<feature type="domain" description="AB hydrolase-1" evidence="2">
    <location>
        <begin position="27"/>
        <end position="272"/>
    </location>
</feature>
<evidence type="ECO:0000313" key="3">
    <source>
        <dbReference type="EMBL" id="QIW97521.1"/>
    </source>
</evidence>